<feature type="domain" description="Ketoreductase" evidence="3">
    <location>
        <begin position="9"/>
        <end position="195"/>
    </location>
</feature>
<keyword evidence="5" id="KW-1185">Reference proteome</keyword>
<protein>
    <submittedName>
        <fullName evidence="4">SDR family NAD(P)-dependent oxidoreductase</fullName>
    </submittedName>
</protein>
<keyword evidence="2" id="KW-0560">Oxidoreductase</keyword>
<dbReference type="PROSITE" id="PS00061">
    <property type="entry name" value="ADH_SHORT"/>
    <property type="match status" value="1"/>
</dbReference>
<dbReference type="Pfam" id="PF00106">
    <property type="entry name" value="adh_short"/>
    <property type="match status" value="1"/>
</dbReference>
<evidence type="ECO:0000313" key="5">
    <source>
        <dbReference type="Proteomes" id="UP001597097"/>
    </source>
</evidence>
<dbReference type="PANTHER" id="PTHR43658">
    <property type="entry name" value="SHORT-CHAIN DEHYDROGENASE/REDUCTASE"/>
    <property type="match status" value="1"/>
</dbReference>
<comment type="similarity">
    <text evidence="1">Belongs to the short-chain dehydrogenases/reductases (SDR) family.</text>
</comment>
<accession>A0ABW4GL95</accession>
<evidence type="ECO:0000259" key="3">
    <source>
        <dbReference type="SMART" id="SM00822"/>
    </source>
</evidence>
<evidence type="ECO:0000313" key="4">
    <source>
        <dbReference type="EMBL" id="MFD1543522.1"/>
    </source>
</evidence>
<comment type="caution">
    <text evidence="4">The sequence shown here is derived from an EMBL/GenBank/DDBJ whole genome shotgun (WGS) entry which is preliminary data.</text>
</comment>
<evidence type="ECO:0000256" key="2">
    <source>
        <dbReference type="ARBA" id="ARBA00023002"/>
    </source>
</evidence>
<dbReference type="EMBL" id="JBHUCM010000038">
    <property type="protein sequence ID" value="MFD1543522.1"/>
    <property type="molecule type" value="Genomic_DNA"/>
</dbReference>
<dbReference type="InterPro" id="IPR020904">
    <property type="entry name" value="Sc_DH/Rdtase_CS"/>
</dbReference>
<gene>
    <name evidence="4" type="ORF">ACFSJ0_41220</name>
</gene>
<dbReference type="InterPro" id="IPR002347">
    <property type="entry name" value="SDR_fam"/>
</dbReference>
<sequence length="254" mass="26540">MRLEGLCTAVTGGASGLGLATARRLVEAGGKVVVIDLPGSAGADVVKELGETARFAAADVTDADQFAAALDEAGEFGGLRGLVHCAGAGRRLRLLDKEGDPGSLEDFEWVIKLNLIGSFNALRLAAARMARQDEIDGERGAIVLTASVAAYEGQIGQIPYTAAKSGIVGMTLTAARDLASRSIRVCTIAPGIMDTPLLARLREDVRASLEATVPNPARLGRSEEFARLAGQILENGYLNGETIRLDGAIRMAPR</sequence>
<dbReference type="SMART" id="SM00822">
    <property type="entry name" value="PKS_KR"/>
    <property type="match status" value="1"/>
</dbReference>
<dbReference type="PANTHER" id="PTHR43658:SF8">
    <property type="entry name" value="17-BETA-HYDROXYSTEROID DEHYDROGENASE 14-RELATED"/>
    <property type="match status" value="1"/>
</dbReference>
<evidence type="ECO:0000256" key="1">
    <source>
        <dbReference type="ARBA" id="ARBA00006484"/>
    </source>
</evidence>
<reference evidence="5" key="1">
    <citation type="journal article" date="2019" name="Int. J. Syst. Evol. Microbiol.">
        <title>The Global Catalogue of Microorganisms (GCM) 10K type strain sequencing project: providing services to taxonomists for standard genome sequencing and annotation.</title>
        <authorList>
            <consortium name="The Broad Institute Genomics Platform"/>
            <consortium name="The Broad Institute Genome Sequencing Center for Infectious Disease"/>
            <person name="Wu L."/>
            <person name="Ma J."/>
        </authorList>
    </citation>
    <scope>NUCLEOTIDE SEQUENCE [LARGE SCALE GENOMIC DNA]</scope>
    <source>
        <strain evidence="5">CGMCC 1.15399</strain>
    </source>
</reference>
<dbReference type="RefSeq" id="WP_219529704.1">
    <property type="nucleotide sequence ID" value="NZ_JAHKRM010000007.1"/>
</dbReference>
<organism evidence="4 5">
    <name type="scientific">Nonomuraea guangzhouensis</name>
    <dbReference type="NCBI Taxonomy" id="1291555"/>
    <lineage>
        <taxon>Bacteria</taxon>
        <taxon>Bacillati</taxon>
        <taxon>Actinomycetota</taxon>
        <taxon>Actinomycetes</taxon>
        <taxon>Streptosporangiales</taxon>
        <taxon>Streptosporangiaceae</taxon>
        <taxon>Nonomuraea</taxon>
    </lineage>
</organism>
<dbReference type="InterPro" id="IPR057326">
    <property type="entry name" value="KR_dom"/>
</dbReference>
<proteinExistence type="inferred from homology"/>
<dbReference type="Proteomes" id="UP001597097">
    <property type="component" value="Unassembled WGS sequence"/>
</dbReference>
<name>A0ABW4GL95_9ACTN</name>